<gene>
    <name evidence="1" type="ORF">C4B59_17775</name>
</gene>
<accession>A0AC61KXK7</accession>
<sequence length="293" mass="33643">MKRFTICPICGTSIKTENMSKHIRRVHSRDLDSGHGYDANHPLMTGTKMDMDACDKLHDKAARFIERNKFKKAIKTLQKIPKDYPDMADVYSLMAASYAGLERFDDARTYFEKAANDAPWEWRHWYNLASMHLKNGNVADARRYLNKARAVGVPSDAEDVVDELSEIIAKFLEIVISEKPYLDSETYLALGDRFNRGVAYMEDKDWNQALDEFEYIVSIDEQSEKAYGNLGIVHLFRGEFDEAEMCFNKALEIDPEYPPAAINSTLLNTIRDKVAKDPDYLEKIGYQTAKGYF</sequence>
<name>A0AC61KXK7_9EURY</name>
<dbReference type="Proteomes" id="UP000248329">
    <property type="component" value="Unassembled WGS sequence"/>
</dbReference>
<proteinExistence type="predicted"/>
<evidence type="ECO:0000313" key="2">
    <source>
        <dbReference type="Proteomes" id="UP000248329"/>
    </source>
</evidence>
<reference evidence="1" key="1">
    <citation type="submission" date="2018-01" db="EMBL/GenBank/DDBJ databases">
        <authorList>
            <person name="Krukenberg V."/>
        </authorList>
    </citation>
    <scope>NUCLEOTIDE SEQUENCE</scope>
    <source>
        <strain evidence="1">E20ANME2</strain>
    </source>
</reference>
<organism evidence="1 2">
    <name type="scientific">Candidatus Methanogaster sp</name>
    <dbReference type="NCBI Taxonomy" id="3386292"/>
    <lineage>
        <taxon>Archaea</taxon>
        <taxon>Methanobacteriati</taxon>
        <taxon>Methanobacteriota</taxon>
        <taxon>Stenosarchaea group</taxon>
        <taxon>Methanomicrobia</taxon>
        <taxon>Methanosarcinales</taxon>
        <taxon>ANME-2 cluster</taxon>
        <taxon>Candidatus Methanogasteraceae</taxon>
        <taxon>Candidatus Methanogaster</taxon>
    </lineage>
</organism>
<evidence type="ECO:0000313" key="1">
    <source>
        <dbReference type="EMBL" id="PXF54619.1"/>
    </source>
</evidence>
<protein>
    <submittedName>
        <fullName evidence="1">Uncharacterized protein</fullName>
    </submittedName>
</protein>
<comment type="caution">
    <text evidence="1">The sequence shown here is derived from an EMBL/GenBank/DDBJ whole genome shotgun (WGS) entry which is preliminary data.</text>
</comment>
<dbReference type="EMBL" id="PQXF01000156">
    <property type="protein sequence ID" value="PXF54619.1"/>
    <property type="molecule type" value="Genomic_DNA"/>
</dbReference>